<dbReference type="NCBIfam" id="TIGR01746">
    <property type="entry name" value="Thioester-redct"/>
    <property type="match status" value="1"/>
</dbReference>
<evidence type="ECO:0000256" key="8">
    <source>
        <dbReference type="ARBA" id="ARBA00022553"/>
    </source>
</evidence>
<dbReference type="OrthoDB" id="329835at2759"/>
<evidence type="ECO:0000256" key="5">
    <source>
        <dbReference type="ARBA" id="ARBA00012913"/>
    </source>
</evidence>
<dbReference type="InterPro" id="IPR042099">
    <property type="entry name" value="ANL_N_sf"/>
</dbReference>
<dbReference type="SUPFAM" id="SSF56801">
    <property type="entry name" value="Acetyl-CoA synthetase-like"/>
    <property type="match status" value="1"/>
</dbReference>
<dbReference type="InterPro" id="IPR045851">
    <property type="entry name" value="AMP-bd_C_sf"/>
</dbReference>
<dbReference type="UniPathway" id="UPA00033">
    <property type="reaction ID" value="UER00032"/>
</dbReference>
<comment type="similarity">
    <text evidence="4">Belongs to the ATP-dependent AMP-binding enzyme family.</text>
</comment>
<evidence type="ECO:0000256" key="16">
    <source>
        <dbReference type="ARBA" id="ARBA00048414"/>
    </source>
</evidence>
<evidence type="ECO:0000256" key="10">
    <source>
        <dbReference type="ARBA" id="ARBA00022857"/>
    </source>
</evidence>
<dbReference type="InterPro" id="IPR000873">
    <property type="entry name" value="AMP-dep_synth/lig_dom"/>
</dbReference>
<comment type="catalytic activity">
    <reaction evidence="16">
        <text>(S)-2-amino-6-oxohexanoate + NAD(+) + H2O = L-2-aminoadipate + NADH + 2 H(+)</text>
        <dbReference type="Rhea" id="RHEA:12308"/>
        <dbReference type="ChEBI" id="CHEBI:15377"/>
        <dbReference type="ChEBI" id="CHEBI:15378"/>
        <dbReference type="ChEBI" id="CHEBI:57540"/>
        <dbReference type="ChEBI" id="CHEBI:57945"/>
        <dbReference type="ChEBI" id="CHEBI:58321"/>
        <dbReference type="ChEBI" id="CHEBI:58672"/>
        <dbReference type="EC" id="1.2.1.31"/>
    </reaction>
</comment>
<comment type="pathway">
    <text evidence="3">Amino-acid biosynthesis; L-lysine biosynthesis via AAA pathway; L-lysine from L-alpha-aminoadipate (fungal route): step 1/3.</text>
</comment>
<keyword evidence="11" id="KW-0560">Oxidoreductase</keyword>
<dbReference type="Pfam" id="PF00550">
    <property type="entry name" value="PP-binding"/>
    <property type="match status" value="1"/>
</dbReference>
<dbReference type="InterPro" id="IPR014397">
    <property type="entry name" value="Lys2"/>
</dbReference>
<evidence type="ECO:0000256" key="15">
    <source>
        <dbReference type="ARBA" id="ARBA00048260"/>
    </source>
</evidence>
<evidence type="ECO:0000256" key="3">
    <source>
        <dbReference type="ARBA" id="ARBA00004827"/>
    </source>
</evidence>
<comment type="cofactor">
    <cofactor evidence="1">
        <name>pantetheine 4'-phosphate</name>
        <dbReference type="ChEBI" id="CHEBI:47942"/>
    </cofactor>
</comment>
<dbReference type="EMBL" id="KV453841">
    <property type="protein sequence ID" value="ODV92554.1"/>
    <property type="molecule type" value="Genomic_DNA"/>
</dbReference>
<dbReference type="NCBIfam" id="TIGR03443">
    <property type="entry name" value="alpha_am_amid"/>
    <property type="match status" value="1"/>
</dbReference>
<reference evidence="20" key="1">
    <citation type="submission" date="2016-02" db="EMBL/GenBank/DDBJ databases">
        <title>Comparative genomics of biotechnologically important yeasts.</title>
        <authorList>
            <consortium name="DOE Joint Genome Institute"/>
            <person name="Riley R."/>
            <person name="Haridas S."/>
            <person name="Wolfe K.H."/>
            <person name="Lopes M.R."/>
            <person name="Hittinger C.T."/>
            <person name="Goker M."/>
            <person name="Salamov A."/>
            <person name="Wisecaver J."/>
            <person name="Long T.M."/>
            <person name="Aerts A.L."/>
            <person name="Barry K."/>
            <person name="Choi C."/>
            <person name="Clum A."/>
            <person name="Coughlan A.Y."/>
            <person name="Deshpande S."/>
            <person name="Douglass A.P."/>
            <person name="Hanson S.J."/>
            <person name="Klenk H.-P."/>
            <person name="Labutti K."/>
            <person name="Lapidus A."/>
            <person name="Lindquist E."/>
            <person name="Lipzen A."/>
            <person name="Meier-Kolthoff J.P."/>
            <person name="Ohm R.A."/>
            <person name="Otillar R.P."/>
            <person name="Pangilinan J."/>
            <person name="Peng Y."/>
            <person name="Rokas A."/>
            <person name="Rosa C.A."/>
            <person name="Scheuner C."/>
            <person name="Sibirny A.A."/>
            <person name="Slot J.C."/>
            <person name="Stielow J.B."/>
            <person name="Sun H."/>
            <person name="Kurtzman C.P."/>
            <person name="Blackwell M."/>
            <person name="Jeffries T.W."/>
            <person name="Grigoriev I.V."/>
        </authorList>
    </citation>
    <scope>NUCLEOTIDE SEQUENCE [LARGE SCALE GENOMIC DNA]</scope>
    <source>
        <strain evidence="20">NRRL Y-17796</strain>
    </source>
</reference>
<name>A0A1E4TLC7_9ASCO</name>
<evidence type="ECO:0000256" key="2">
    <source>
        <dbReference type="ARBA" id="ARBA00003499"/>
    </source>
</evidence>
<dbReference type="EC" id="1.2.1.95" evidence="5"/>
<evidence type="ECO:0000256" key="11">
    <source>
        <dbReference type="ARBA" id="ARBA00023002"/>
    </source>
</evidence>
<dbReference type="PIRSF" id="PIRSF001617">
    <property type="entry name" value="Alpha-AR"/>
    <property type="match status" value="1"/>
</dbReference>
<accession>A0A1E4TLC7</accession>
<comment type="catalytic activity">
    <reaction evidence="17">
        <text>(S)-2-amino-6-oxohexanoate + NADP(+) + H2O = L-2-aminoadipate + NADPH + 2 H(+)</text>
        <dbReference type="Rhea" id="RHEA:12304"/>
        <dbReference type="ChEBI" id="CHEBI:15377"/>
        <dbReference type="ChEBI" id="CHEBI:15378"/>
        <dbReference type="ChEBI" id="CHEBI:57783"/>
        <dbReference type="ChEBI" id="CHEBI:58321"/>
        <dbReference type="ChEBI" id="CHEBI:58349"/>
        <dbReference type="ChEBI" id="CHEBI:58672"/>
        <dbReference type="EC" id="1.2.1.31"/>
    </reaction>
</comment>
<dbReference type="InterPro" id="IPR006162">
    <property type="entry name" value="Ppantetheine_attach_site"/>
</dbReference>
<evidence type="ECO:0000256" key="7">
    <source>
        <dbReference type="ARBA" id="ARBA00022450"/>
    </source>
</evidence>
<keyword evidence="8" id="KW-0597">Phosphoprotein</keyword>
<dbReference type="PROSITE" id="PS00012">
    <property type="entry name" value="PHOSPHOPANTETHEINE"/>
    <property type="match status" value="1"/>
</dbReference>
<evidence type="ECO:0000259" key="18">
    <source>
        <dbReference type="PROSITE" id="PS50075"/>
    </source>
</evidence>
<sequence>MVHWPEKLRSPTLSYLPSDYTRPSPYKVVDGRLEVTIDGDDAAVLTALVAILYRLTGDEDILIGVNSPAPFVSRQLITNELVLQQLYDSVKQEIAEAAELPLDFADALSIVRAAAGPEASLPFTVLFASDSKQPMLPASVEGLNSDICFHLWDSVLTICYNTLLFKKERISVIAEQLAAILAADRSEKVCEIDIITESQKNVLPDPRRDLHWAEYRGSIQDIFTANAHRFPDRECIVETRNIFVEGSKSRIFTYGQINSAANAIAHRLIIQGLTIGDVVMIYAYRGVDLVIAVMGVLKAGCTFSVIDPAYPPARQNIYLSVAKPQGLLVLRKAGTLSEEVRQYIVENLSLKTQVENVELLDDGKVVGFNSVDNSNVLQGLPDADANVEVGPDCNPTLSFTSGSEGVPKGVKGRHFSLTYYFPWMAERFHLSEKDNFTMLSGIAHDPIQRDIFTPLFLGAKLLVPTQDDIGTPGRLAQWMSENSATVTHLTPAMGQLLSAQAEADIESLHHAFFVGDILTKRDCLRLQALAKNVHIVNMYGTTETQRAVSYFEIPSMAANSTYIQGLKDIMPAGQGMVDVQLLVVNRNNRQKLCGMGEVGEIYVRAGGLAEGYLQLPELTAEKFITSWFVSEDYWKLPFTEDNAPSWAKYFFGIRDRLYRTGDLGRYIPGGYVECSGRADSQVKIRGFRIELGEIDTHLSQHYCVRENVTLVRRDKDDEPTLVSYIVPHGESVLNNLVANDDEFDDEDDAIVKGLVKYRNLIKDIKRHLKQKLPSYAVPTVIVPLSKMPLNPNGKVDKPALPFPDTAQLSYVAKKVGATESGSFTPMQAEIRDIWLSVFPQVPSSVRPEDNFFELGGHSILATRMIFAVRKKYMIDLPLNTIFSAPTIAEFTSRVEALKSGDDFVVKESDTAENGSEESSATVDYNKDCEELKKQLLPNYVSASDRILSPKDKIYVLLTGATGFLGSFILKDVLSRGEHVFVYAHVRGKDKQDGLRRVKNACEAYGFWDSAWEERIEVLVGDLGAAKLGLSDSEWITLEAKTDVIIHNAALVHWVYPYSKLRAPNVLGTIELMSLCSAGKPKYFTFVSSTSTVDTDHFVSLSDKLVSEGKSGIPESDDLQGSAYGLSNGYGQSKWVAERLIRTAGARGLTGCIVRPGYVLGDSVTGATNTDDFLVRMLKGCIQLGLYPDIANNVNMVPVNHVARVVCATAFNPPSMTEMTVAHVTGHPRIRFNEFLALPADYGYAVKKADYVDWRIELENYVVTSSQDHALYPLLHFVLDSLPQNTRAPELDDTNACIALKKDIQWTGVDVSKGSAVLSAEVGKYLAYLVAIGFISPPPSEGKLKLPSVTLSEESLKLQQAIGGRGSAA</sequence>
<dbReference type="InterPro" id="IPR020845">
    <property type="entry name" value="AMP-binding_CS"/>
</dbReference>
<dbReference type="Gene3D" id="3.40.50.720">
    <property type="entry name" value="NAD(P)-binding Rossmann-like Domain"/>
    <property type="match status" value="1"/>
</dbReference>
<dbReference type="Gene3D" id="3.30.559.30">
    <property type="entry name" value="Nonribosomal peptide synthetase, condensation domain"/>
    <property type="match status" value="1"/>
</dbReference>
<evidence type="ECO:0000256" key="13">
    <source>
        <dbReference type="ARBA" id="ARBA00031335"/>
    </source>
</evidence>
<evidence type="ECO:0000256" key="9">
    <source>
        <dbReference type="ARBA" id="ARBA00022605"/>
    </source>
</evidence>
<dbReference type="Pfam" id="PF07993">
    <property type="entry name" value="NAD_binding_4"/>
    <property type="match status" value="1"/>
</dbReference>
<dbReference type="SUPFAM" id="SSF47336">
    <property type="entry name" value="ACP-like"/>
    <property type="match status" value="1"/>
</dbReference>
<evidence type="ECO:0000256" key="17">
    <source>
        <dbReference type="ARBA" id="ARBA00049537"/>
    </source>
</evidence>
<dbReference type="PROSITE" id="PS00455">
    <property type="entry name" value="AMP_BINDING"/>
    <property type="match status" value="1"/>
</dbReference>
<dbReference type="GO" id="GO:0019878">
    <property type="term" value="P:lysine biosynthetic process via aminoadipic acid"/>
    <property type="evidence" value="ECO:0007669"/>
    <property type="project" value="UniProtKB-UniPathway"/>
</dbReference>
<dbReference type="PANTHER" id="PTHR44845:SF1">
    <property type="entry name" value="L-2-AMINOADIPATE REDUCTASE"/>
    <property type="match status" value="1"/>
</dbReference>
<dbReference type="EC" id="1.2.1.31" evidence="6"/>
<organism evidence="19 20">
    <name type="scientific">Tortispora caseinolytica NRRL Y-17796</name>
    <dbReference type="NCBI Taxonomy" id="767744"/>
    <lineage>
        <taxon>Eukaryota</taxon>
        <taxon>Fungi</taxon>
        <taxon>Dikarya</taxon>
        <taxon>Ascomycota</taxon>
        <taxon>Saccharomycotina</taxon>
        <taxon>Trigonopsidomycetes</taxon>
        <taxon>Trigonopsidales</taxon>
        <taxon>Trigonopsidaceae</taxon>
        <taxon>Tortispora</taxon>
    </lineage>
</organism>
<dbReference type="SMART" id="SM00823">
    <property type="entry name" value="PKS_PP"/>
    <property type="match status" value="1"/>
</dbReference>
<dbReference type="InterPro" id="IPR013120">
    <property type="entry name" value="FAR_NAD-bd"/>
</dbReference>
<dbReference type="PROSITE" id="PS50075">
    <property type="entry name" value="CARRIER"/>
    <property type="match status" value="1"/>
</dbReference>
<dbReference type="InterPro" id="IPR020806">
    <property type="entry name" value="PKS_PP-bd"/>
</dbReference>
<keyword evidence="12" id="KW-0457">Lysine biosynthesis</keyword>
<evidence type="ECO:0000256" key="6">
    <source>
        <dbReference type="ARBA" id="ARBA00013073"/>
    </source>
</evidence>
<evidence type="ECO:0000256" key="4">
    <source>
        <dbReference type="ARBA" id="ARBA00006432"/>
    </source>
</evidence>
<dbReference type="InterPro" id="IPR036736">
    <property type="entry name" value="ACP-like_sf"/>
</dbReference>
<dbReference type="SUPFAM" id="SSF52777">
    <property type="entry name" value="CoA-dependent acyltransferases"/>
    <property type="match status" value="1"/>
</dbReference>
<dbReference type="NCBIfam" id="TIGR01733">
    <property type="entry name" value="AA-adenyl-dom"/>
    <property type="match status" value="1"/>
</dbReference>
<keyword evidence="10" id="KW-0521">NADP</keyword>
<comment type="catalytic activity">
    <reaction evidence="15">
        <text>(S)-2-amino-6-oxohexanoate + AMP + diphosphate + NADP(+) = L-2-aminoadipate + ATP + NADPH + H(+)</text>
        <dbReference type="Rhea" id="RHEA:46936"/>
        <dbReference type="ChEBI" id="CHEBI:15378"/>
        <dbReference type="ChEBI" id="CHEBI:30616"/>
        <dbReference type="ChEBI" id="CHEBI:33019"/>
        <dbReference type="ChEBI" id="CHEBI:57783"/>
        <dbReference type="ChEBI" id="CHEBI:58321"/>
        <dbReference type="ChEBI" id="CHEBI:58349"/>
        <dbReference type="ChEBI" id="CHEBI:58672"/>
        <dbReference type="ChEBI" id="CHEBI:456215"/>
        <dbReference type="EC" id="1.2.1.95"/>
    </reaction>
</comment>
<dbReference type="CDD" id="cd05235">
    <property type="entry name" value="SDR_e1"/>
    <property type="match status" value="1"/>
</dbReference>
<dbReference type="FunFam" id="3.40.50.720:FF:000787">
    <property type="entry name" value="L-2-aminoadipate reductase"/>
    <property type="match status" value="1"/>
</dbReference>
<feature type="domain" description="Carrier" evidence="18">
    <location>
        <begin position="821"/>
        <end position="898"/>
    </location>
</feature>
<evidence type="ECO:0000313" key="20">
    <source>
        <dbReference type="Proteomes" id="UP000095023"/>
    </source>
</evidence>
<keyword evidence="7" id="KW-0596">Phosphopantetheine</keyword>
<dbReference type="InterPro" id="IPR010080">
    <property type="entry name" value="Thioester_reductase-like_dom"/>
</dbReference>
<dbReference type="InterPro" id="IPR036291">
    <property type="entry name" value="NAD(P)-bd_dom_sf"/>
</dbReference>
<keyword evidence="20" id="KW-1185">Reference proteome</keyword>
<evidence type="ECO:0000256" key="14">
    <source>
        <dbReference type="ARBA" id="ARBA00032195"/>
    </source>
</evidence>
<protein>
    <recommendedName>
        <fullName evidence="14">Alpha-aminoadipate reductase</fullName>
        <ecNumber evidence="6">1.2.1.31</ecNumber>
        <ecNumber evidence="5">1.2.1.95</ecNumber>
    </recommendedName>
    <alternativeName>
        <fullName evidence="13">L-aminoadipate-semialdehyde dehydrogenase</fullName>
    </alternativeName>
</protein>
<evidence type="ECO:0000256" key="1">
    <source>
        <dbReference type="ARBA" id="ARBA00001957"/>
    </source>
</evidence>
<dbReference type="GO" id="GO:0004043">
    <property type="term" value="F:L-aminoadipate-semialdehyde dehydrogenase [NAD(P)+] activity"/>
    <property type="evidence" value="ECO:0007669"/>
    <property type="project" value="UniProtKB-EC"/>
</dbReference>
<dbReference type="InterPro" id="IPR009081">
    <property type="entry name" value="PP-bd_ACP"/>
</dbReference>
<comment type="function">
    <text evidence="2">Catalyzes the activation of alpha-aminoadipate by ATP-dependent adenylation and the reduction of activated alpha-aminoadipate by NADPH. The activated alpha-aminoadipate is bound to the phosphopantheinyl group of the enzyme itself before it is reduced to (S)-2-amino-6-oxohexanoate.</text>
</comment>
<dbReference type="PANTHER" id="PTHR44845">
    <property type="entry name" value="CARRIER DOMAIN-CONTAINING PROTEIN"/>
    <property type="match status" value="1"/>
</dbReference>
<dbReference type="Pfam" id="PF00501">
    <property type="entry name" value="AMP-binding"/>
    <property type="match status" value="1"/>
</dbReference>
<keyword evidence="9" id="KW-0028">Amino-acid biosynthesis</keyword>
<dbReference type="Gene3D" id="3.40.50.12780">
    <property type="entry name" value="N-terminal domain of ligase-like"/>
    <property type="match status" value="1"/>
</dbReference>
<evidence type="ECO:0000256" key="12">
    <source>
        <dbReference type="ARBA" id="ARBA00023154"/>
    </source>
</evidence>
<proteinExistence type="inferred from homology"/>
<dbReference type="InterPro" id="IPR010071">
    <property type="entry name" value="AA_adenyl_dom"/>
</dbReference>
<evidence type="ECO:0000313" key="19">
    <source>
        <dbReference type="EMBL" id="ODV92554.1"/>
    </source>
</evidence>
<dbReference type="Proteomes" id="UP000095023">
    <property type="component" value="Unassembled WGS sequence"/>
</dbReference>
<gene>
    <name evidence="19" type="ORF">CANCADRAFT_1144</name>
</gene>
<dbReference type="SUPFAM" id="SSF51735">
    <property type="entry name" value="NAD(P)-binding Rossmann-fold domains"/>
    <property type="match status" value="1"/>
</dbReference>
<dbReference type="Gene3D" id="3.30.300.30">
    <property type="match status" value="1"/>
</dbReference>
<dbReference type="Gene3D" id="1.10.1200.10">
    <property type="entry name" value="ACP-like"/>
    <property type="match status" value="1"/>
</dbReference>
<dbReference type="GO" id="GO:0031177">
    <property type="term" value="F:phosphopantetheine binding"/>
    <property type="evidence" value="ECO:0007669"/>
    <property type="project" value="InterPro"/>
</dbReference>